<dbReference type="SUPFAM" id="SSF57845">
    <property type="entry name" value="B-box zinc-binding domain"/>
    <property type="match status" value="1"/>
</dbReference>
<reference evidence="14" key="1">
    <citation type="submission" date="2022-01" db="EMBL/GenBank/DDBJ databases">
        <authorList>
            <person name="Braso-Vives M."/>
        </authorList>
    </citation>
    <scope>NUCLEOTIDE SEQUENCE</scope>
</reference>
<dbReference type="Pfam" id="PF00643">
    <property type="entry name" value="zf-B_box"/>
    <property type="match status" value="1"/>
</dbReference>
<feature type="repeat" description="NHL" evidence="9">
    <location>
        <begin position="533"/>
        <end position="576"/>
    </location>
</feature>
<evidence type="ECO:0000256" key="1">
    <source>
        <dbReference type="ARBA" id="ARBA00000900"/>
    </source>
</evidence>
<gene>
    <name evidence="14" type="primary">TRIM3</name>
    <name evidence="14" type="ORF">BLAG_LOCUS21055</name>
</gene>
<feature type="domain" description="RING-type" evidence="12">
    <location>
        <begin position="28"/>
        <end position="73"/>
    </location>
</feature>
<dbReference type="EMBL" id="OV696691">
    <property type="protein sequence ID" value="CAH1267907.1"/>
    <property type="molecule type" value="Genomic_DNA"/>
</dbReference>
<dbReference type="PROSITE" id="PS50089">
    <property type="entry name" value="ZF_RING_2"/>
    <property type="match status" value="1"/>
</dbReference>
<feature type="domain" description="B box-type" evidence="13">
    <location>
        <begin position="162"/>
        <end position="207"/>
    </location>
</feature>
<evidence type="ECO:0000256" key="8">
    <source>
        <dbReference type="PROSITE-ProRule" id="PRU00024"/>
    </source>
</evidence>
<evidence type="ECO:0000259" key="12">
    <source>
        <dbReference type="PROSITE" id="PS50089"/>
    </source>
</evidence>
<dbReference type="EC" id="2.3.2.27" evidence="3"/>
<feature type="coiled-coil region" evidence="10">
    <location>
        <begin position="234"/>
        <end position="283"/>
    </location>
</feature>
<evidence type="ECO:0000256" key="5">
    <source>
        <dbReference type="ARBA" id="ARBA00022737"/>
    </source>
</evidence>
<comment type="catalytic activity">
    <reaction evidence="1">
        <text>S-ubiquitinyl-[E2 ubiquitin-conjugating enzyme]-L-cysteine + [acceptor protein]-L-lysine = [E2 ubiquitin-conjugating enzyme]-L-cysteine + N(6)-ubiquitinyl-[acceptor protein]-L-lysine.</text>
        <dbReference type="EC" id="2.3.2.27"/>
    </reaction>
</comment>
<dbReference type="Gene3D" id="3.30.160.60">
    <property type="entry name" value="Classic Zinc Finger"/>
    <property type="match status" value="1"/>
</dbReference>
<evidence type="ECO:0000256" key="3">
    <source>
        <dbReference type="ARBA" id="ARBA00012483"/>
    </source>
</evidence>
<keyword evidence="10" id="KW-0175">Coiled coil</keyword>
<dbReference type="InterPro" id="IPR000315">
    <property type="entry name" value="Znf_B-box"/>
</dbReference>
<keyword evidence="4" id="KW-0479">Metal-binding</keyword>
<comment type="similarity">
    <text evidence="2">Belongs to the TRIM/RBCC family.</text>
</comment>
<evidence type="ECO:0000313" key="15">
    <source>
        <dbReference type="Proteomes" id="UP000838412"/>
    </source>
</evidence>
<dbReference type="InterPro" id="IPR001258">
    <property type="entry name" value="NHL_repeat"/>
</dbReference>
<dbReference type="InterPro" id="IPR013083">
    <property type="entry name" value="Znf_RING/FYVE/PHD"/>
</dbReference>
<feature type="region of interest" description="Disordered" evidence="11">
    <location>
        <begin position="378"/>
        <end position="476"/>
    </location>
</feature>
<evidence type="ECO:0000256" key="7">
    <source>
        <dbReference type="ARBA" id="ARBA00022833"/>
    </source>
</evidence>
<keyword evidence="7" id="KW-0862">Zinc</keyword>
<evidence type="ECO:0000313" key="14">
    <source>
        <dbReference type="EMBL" id="CAH1267907.1"/>
    </source>
</evidence>
<dbReference type="Gene3D" id="3.30.40.10">
    <property type="entry name" value="Zinc/RING finger domain, C3HC4 (zinc finger)"/>
    <property type="match status" value="1"/>
</dbReference>
<feature type="compositionally biased region" description="Polar residues" evidence="11">
    <location>
        <begin position="384"/>
        <end position="396"/>
    </location>
</feature>
<evidence type="ECO:0000256" key="6">
    <source>
        <dbReference type="ARBA" id="ARBA00022771"/>
    </source>
</evidence>
<dbReference type="GO" id="GO:0005654">
    <property type="term" value="C:nucleoplasm"/>
    <property type="evidence" value="ECO:0007669"/>
    <property type="project" value="TreeGrafter"/>
</dbReference>
<feature type="domain" description="B box-type" evidence="13">
    <location>
        <begin position="102"/>
        <end position="150"/>
    </location>
</feature>
<feature type="compositionally biased region" description="Basic and acidic residues" evidence="11">
    <location>
        <begin position="457"/>
        <end position="475"/>
    </location>
</feature>
<dbReference type="InterPro" id="IPR001841">
    <property type="entry name" value="Znf_RING"/>
</dbReference>
<dbReference type="SUPFAM" id="SSF57850">
    <property type="entry name" value="RING/U-box"/>
    <property type="match status" value="1"/>
</dbReference>
<dbReference type="Gene3D" id="4.10.830.40">
    <property type="match status" value="1"/>
</dbReference>
<evidence type="ECO:0000256" key="9">
    <source>
        <dbReference type="PROSITE-ProRule" id="PRU00504"/>
    </source>
</evidence>
<evidence type="ECO:0000256" key="11">
    <source>
        <dbReference type="SAM" id="MobiDB-lite"/>
    </source>
</evidence>
<dbReference type="GO" id="GO:0008270">
    <property type="term" value="F:zinc ion binding"/>
    <property type="evidence" value="ECO:0007669"/>
    <property type="project" value="UniProtKB-KW"/>
</dbReference>
<dbReference type="OrthoDB" id="342730at2759"/>
<name>A0A8K0A268_BRALA</name>
<dbReference type="Proteomes" id="UP000838412">
    <property type="component" value="Chromosome 6"/>
</dbReference>
<keyword evidence="6 8" id="KW-0863">Zinc-finger</keyword>
<dbReference type="PANTHER" id="PTHR25462:SF296">
    <property type="entry name" value="MEIOTIC P26, ISOFORM F"/>
    <property type="match status" value="1"/>
</dbReference>
<sequence>MAKLSQFSVDFSEALSSTHPEVASLLVCKLCDRLYKQPRILSCLHTFCYKCLQYEVLKQGGEGQGTIGCPLCSQQTALPRGTSSLPDNHVITKMQEAEAIMSGNIHCTNCETAGAIAAARCNDCPEFLCAHCLSTHNFMKVFKSHKVVPVSELSQQDLTTFSQPLSCQPHKGEPLELFCNTCEVLICKRCTKDGHQGNTHEHSAIKEVWTGKLPALKTALKVGKEHQDKMHVRAKSLNGELKLLEQKEEDVREKVTDSFSKLKELVEKREDEVLEELERMARERKSAMFQAHTEVMQGMKKLEGFCQFTDTLVSQASPAYGLTHYNLVAHQYQNLAATIPPSNHMQADLKLNWNQEEITAALAKITIVDAHKPTEMPTVPQHWWNGSNNLDVTNSTSKDDDRRHSWSGVVKAGLAPNTQAPPTTLNNLSNHDTDSGASSGEDNVDSPAQVARGTRTYYDKVQKEKDKRPSAKSAEKPVFPHKVEALHKFGSPGSGAGQFLFPHSIAAGHNGLLYISDGQNHRIQVFDRKGKPQFTFGKKGKGRGMFIQPTYLAVSPDDHLFVRDKGSKRVQEFSNKGQFINQFFMDNLHEARGMACDRRGRILIVDKGDDGYHQGVAFYSPSGALLKKVSCSNIPKMTVYANPVATNSKNEIFICDHVSHCLRVYNEHGRYVRQVGNEATIDVLMGVLVDPDDNIIVLNGITTVTGHNCIDELVRYRVDGALLDKITLSPSKQSINTLNLLEGRYPVGISNSKNWCLLYGRI</sequence>
<dbReference type="SMART" id="SM00184">
    <property type="entry name" value="RING"/>
    <property type="match status" value="1"/>
</dbReference>
<dbReference type="SUPFAM" id="SSF101898">
    <property type="entry name" value="NHL repeat"/>
    <property type="match status" value="1"/>
</dbReference>
<dbReference type="AlphaFoldDB" id="A0A8K0A268"/>
<evidence type="ECO:0000259" key="13">
    <source>
        <dbReference type="PROSITE" id="PS50119"/>
    </source>
</evidence>
<accession>A0A8K0A268</accession>
<dbReference type="SMART" id="SM00336">
    <property type="entry name" value="BBOX"/>
    <property type="match status" value="2"/>
</dbReference>
<feature type="repeat" description="NHL" evidence="9">
    <location>
        <begin position="486"/>
        <end position="529"/>
    </location>
</feature>
<dbReference type="InterPro" id="IPR003649">
    <property type="entry name" value="Bbox_C"/>
</dbReference>
<dbReference type="PROSITE" id="PS00518">
    <property type="entry name" value="ZF_RING_1"/>
    <property type="match status" value="1"/>
</dbReference>
<dbReference type="InterPro" id="IPR017907">
    <property type="entry name" value="Znf_RING_CS"/>
</dbReference>
<dbReference type="PROSITE" id="PS51125">
    <property type="entry name" value="NHL"/>
    <property type="match status" value="2"/>
</dbReference>
<organism evidence="14 15">
    <name type="scientific">Branchiostoma lanceolatum</name>
    <name type="common">Common lancelet</name>
    <name type="synonym">Amphioxus lanceolatum</name>
    <dbReference type="NCBI Taxonomy" id="7740"/>
    <lineage>
        <taxon>Eukaryota</taxon>
        <taxon>Metazoa</taxon>
        <taxon>Chordata</taxon>
        <taxon>Cephalochordata</taxon>
        <taxon>Leptocardii</taxon>
        <taxon>Amphioxiformes</taxon>
        <taxon>Branchiostomatidae</taxon>
        <taxon>Branchiostoma</taxon>
    </lineage>
</organism>
<keyword evidence="15" id="KW-1185">Reference proteome</keyword>
<protein>
    <recommendedName>
        <fullName evidence="3">RING-type E3 ubiquitin transferase</fullName>
        <ecNumber evidence="3">2.3.2.27</ecNumber>
    </recommendedName>
</protein>
<evidence type="ECO:0000256" key="4">
    <source>
        <dbReference type="ARBA" id="ARBA00022723"/>
    </source>
</evidence>
<dbReference type="Pfam" id="PF01436">
    <property type="entry name" value="NHL"/>
    <property type="match status" value="1"/>
</dbReference>
<dbReference type="CDD" id="cd05819">
    <property type="entry name" value="NHL"/>
    <property type="match status" value="1"/>
</dbReference>
<dbReference type="GO" id="GO:0061630">
    <property type="term" value="F:ubiquitin protein ligase activity"/>
    <property type="evidence" value="ECO:0007669"/>
    <property type="project" value="UniProtKB-EC"/>
</dbReference>
<dbReference type="SMART" id="SM00502">
    <property type="entry name" value="BBC"/>
    <property type="match status" value="1"/>
</dbReference>
<dbReference type="PROSITE" id="PS50119">
    <property type="entry name" value="ZF_BBOX"/>
    <property type="match status" value="2"/>
</dbReference>
<dbReference type="PANTHER" id="PTHR25462">
    <property type="entry name" value="BONUS, ISOFORM C-RELATED"/>
    <property type="match status" value="1"/>
</dbReference>
<keyword evidence="5" id="KW-0677">Repeat</keyword>
<dbReference type="InterPro" id="IPR011042">
    <property type="entry name" value="6-blade_b-propeller_TolB-like"/>
</dbReference>
<evidence type="ECO:0000256" key="10">
    <source>
        <dbReference type="SAM" id="Coils"/>
    </source>
</evidence>
<dbReference type="InterPro" id="IPR047153">
    <property type="entry name" value="TRIM45/56/19-like"/>
</dbReference>
<feature type="compositionally biased region" description="Polar residues" evidence="11">
    <location>
        <begin position="416"/>
        <end position="441"/>
    </location>
</feature>
<dbReference type="Pfam" id="PF00097">
    <property type="entry name" value="zf-C3HC4"/>
    <property type="match status" value="1"/>
</dbReference>
<dbReference type="InterPro" id="IPR018957">
    <property type="entry name" value="Znf_C3HC4_RING-type"/>
</dbReference>
<evidence type="ECO:0000256" key="2">
    <source>
        <dbReference type="ARBA" id="ARBA00008518"/>
    </source>
</evidence>
<proteinExistence type="inferred from homology"/>
<dbReference type="Gene3D" id="2.120.10.30">
    <property type="entry name" value="TolB, C-terminal domain"/>
    <property type="match status" value="1"/>
</dbReference>